<reference evidence="2 3" key="1">
    <citation type="journal article" date="2018" name="Front. Microbiol.">
        <title>Genome-Wide Analysis of Corynespora cassiicola Leaf Fall Disease Putative Effectors.</title>
        <authorList>
            <person name="Lopez D."/>
            <person name="Ribeiro S."/>
            <person name="Label P."/>
            <person name="Fumanal B."/>
            <person name="Venisse J.S."/>
            <person name="Kohler A."/>
            <person name="de Oliveira R.R."/>
            <person name="Labutti K."/>
            <person name="Lipzen A."/>
            <person name="Lail K."/>
            <person name="Bauer D."/>
            <person name="Ohm R.A."/>
            <person name="Barry K.W."/>
            <person name="Spatafora J."/>
            <person name="Grigoriev I.V."/>
            <person name="Martin F.M."/>
            <person name="Pujade-Renaud V."/>
        </authorList>
    </citation>
    <scope>NUCLEOTIDE SEQUENCE [LARGE SCALE GENOMIC DNA]</scope>
    <source>
        <strain evidence="2 3">Philippines</strain>
    </source>
</reference>
<protein>
    <submittedName>
        <fullName evidence="2">Uncharacterized protein</fullName>
    </submittedName>
</protein>
<evidence type="ECO:0000313" key="2">
    <source>
        <dbReference type="EMBL" id="PSN62923.1"/>
    </source>
</evidence>
<dbReference type="STRING" id="1448308.A0A2T2NBX2"/>
<evidence type="ECO:0000313" key="3">
    <source>
        <dbReference type="Proteomes" id="UP000240883"/>
    </source>
</evidence>
<dbReference type="Gene3D" id="2.130.10.10">
    <property type="entry name" value="YVTN repeat-like/Quinoprotein amine dehydrogenase"/>
    <property type="match status" value="1"/>
</dbReference>
<dbReference type="PROSITE" id="PS50082">
    <property type="entry name" value="WD_REPEATS_2"/>
    <property type="match status" value="1"/>
</dbReference>
<evidence type="ECO:0000256" key="1">
    <source>
        <dbReference type="PROSITE-ProRule" id="PRU00221"/>
    </source>
</evidence>
<dbReference type="SUPFAM" id="SSF50960">
    <property type="entry name" value="TolB, C-terminal domain"/>
    <property type="match status" value="1"/>
</dbReference>
<accession>A0A2T2NBX2</accession>
<dbReference type="Proteomes" id="UP000240883">
    <property type="component" value="Unassembled WGS sequence"/>
</dbReference>
<name>A0A2T2NBX2_CORCC</name>
<keyword evidence="1" id="KW-0853">WD repeat</keyword>
<proteinExistence type="predicted"/>
<organism evidence="2 3">
    <name type="scientific">Corynespora cassiicola Philippines</name>
    <dbReference type="NCBI Taxonomy" id="1448308"/>
    <lineage>
        <taxon>Eukaryota</taxon>
        <taxon>Fungi</taxon>
        <taxon>Dikarya</taxon>
        <taxon>Ascomycota</taxon>
        <taxon>Pezizomycotina</taxon>
        <taxon>Dothideomycetes</taxon>
        <taxon>Pleosporomycetidae</taxon>
        <taxon>Pleosporales</taxon>
        <taxon>Corynesporascaceae</taxon>
        <taxon>Corynespora</taxon>
    </lineage>
</organism>
<dbReference type="InterPro" id="IPR015943">
    <property type="entry name" value="WD40/YVTN_repeat-like_dom_sf"/>
</dbReference>
<keyword evidence="3" id="KW-1185">Reference proteome</keyword>
<dbReference type="AlphaFoldDB" id="A0A2T2NBX2"/>
<dbReference type="OrthoDB" id="5240432at2759"/>
<dbReference type="EMBL" id="KZ678140">
    <property type="protein sequence ID" value="PSN62923.1"/>
    <property type="molecule type" value="Genomic_DNA"/>
</dbReference>
<gene>
    <name evidence="2" type="ORF">BS50DRAFT_637489</name>
</gene>
<sequence length="151" mass="16213">MSTKGNNTRRILSLGIFLDSQRLASASDDKTVKIWGPTSGKCLQTIGVGTYLHSIAFNADGSSLHTDMGTIAVNAPMALSSSNMTDITIAEQAQFQGVALSSDNVWITYNSRNTVWLPPEYRPSVSAVSGTRIGIGVGTGRVWIFVVNFQE</sequence>
<dbReference type="InterPro" id="IPR001680">
    <property type="entry name" value="WD40_rpt"/>
</dbReference>
<feature type="repeat" description="WD" evidence="1">
    <location>
        <begin position="4"/>
        <end position="45"/>
    </location>
</feature>
<dbReference type="Pfam" id="PF00400">
    <property type="entry name" value="WD40"/>
    <property type="match status" value="1"/>
</dbReference>